<name>A0A8J3G3L6_9PROT</name>
<organism evidence="3 4">
    <name type="scientific">Algimonas arctica</name>
    <dbReference type="NCBI Taxonomy" id="1479486"/>
    <lineage>
        <taxon>Bacteria</taxon>
        <taxon>Pseudomonadati</taxon>
        <taxon>Pseudomonadota</taxon>
        <taxon>Alphaproteobacteria</taxon>
        <taxon>Maricaulales</taxon>
        <taxon>Robiginitomaculaceae</taxon>
        <taxon>Algimonas</taxon>
    </lineage>
</organism>
<dbReference type="EMBL" id="BMZH01000023">
    <property type="protein sequence ID" value="GHB04947.1"/>
    <property type="molecule type" value="Genomic_DNA"/>
</dbReference>
<dbReference type="InterPro" id="IPR049492">
    <property type="entry name" value="BD-FAE-like_dom"/>
</dbReference>
<evidence type="ECO:0000313" key="4">
    <source>
        <dbReference type="Proteomes" id="UP000634004"/>
    </source>
</evidence>
<dbReference type="SUPFAM" id="SSF53474">
    <property type="entry name" value="alpha/beta-Hydrolases"/>
    <property type="match status" value="1"/>
</dbReference>
<dbReference type="PANTHER" id="PTHR48081">
    <property type="entry name" value="AB HYDROLASE SUPERFAMILY PROTEIN C4A8.06C"/>
    <property type="match status" value="1"/>
</dbReference>
<proteinExistence type="predicted"/>
<sequence>MSPMPVLINVHGGGWVIGRKGFQARPLIHYMASNGWLVVDINYSLGPWKRMPAMVQDVLRSVAWVKANISGYHGDPDFVALTGGSAGGHLVALAGLGFDLRAFKPGFEDADCSVDACVPVYGLYDLLDENGAMKGGKTELRDFLTRLVMPGSVTTHKYAWDLASPITHIRQDAPPMLFLHGRHDALADFDSAQAFADSLDRVSRNTVIFAAIPAGQHGYDCAHAGPTPEHLGAVRRFLDSVRVEREAP</sequence>
<dbReference type="InterPro" id="IPR029058">
    <property type="entry name" value="AB_hydrolase_fold"/>
</dbReference>
<keyword evidence="1" id="KW-0378">Hydrolase</keyword>
<dbReference type="Pfam" id="PF20434">
    <property type="entry name" value="BD-FAE"/>
    <property type="match status" value="1"/>
</dbReference>
<reference evidence="3" key="2">
    <citation type="submission" date="2020-09" db="EMBL/GenBank/DDBJ databases">
        <authorList>
            <person name="Sun Q."/>
            <person name="Kim S."/>
        </authorList>
    </citation>
    <scope>NUCLEOTIDE SEQUENCE</scope>
    <source>
        <strain evidence="3">KCTC 32513</strain>
    </source>
</reference>
<dbReference type="GO" id="GO:0016787">
    <property type="term" value="F:hydrolase activity"/>
    <property type="evidence" value="ECO:0007669"/>
    <property type="project" value="UniProtKB-KW"/>
</dbReference>
<accession>A0A8J3G3L6</accession>
<evidence type="ECO:0000259" key="2">
    <source>
        <dbReference type="Pfam" id="PF20434"/>
    </source>
</evidence>
<feature type="domain" description="BD-FAE-like" evidence="2">
    <location>
        <begin position="2"/>
        <end position="198"/>
    </location>
</feature>
<evidence type="ECO:0000256" key="1">
    <source>
        <dbReference type="ARBA" id="ARBA00022801"/>
    </source>
</evidence>
<comment type="caution">
    <text evidence="3">The sequence shown here is derived from an EMBL/GenBank/DDBJ whole genome shotgun (WGS) entry which is preliminary data.</text>
</comment>
<protein>
    <recommendedName>
        <fullName evidence="2">BD-FAE-like domain-containing protein</fullName>
    </recommendedName>
</protein>
<gene>
    <name evidence="3" type="ORF">GCM10009069_29360</name>
</gene>
<keyword evidence="4" id="KW-1185">Reference proteome</keyword>
<reference evidence="3" key="1">
    <citation type="journal article" date="2014" name="Int. J. Syst. Evol. Microbiol.">
        <title>Complete genome sequence of Corynebacterium casei LMG S-19264T (=DSM 44701T), isolated from a smear-ripened cheese.</title>
        <authorList>
            <consortium name="US DOE Joint Genome Institute (JGI-PGF)"/>
            <person name="Walter F."/>
            <person name="Albersmeier A."/>
            <person name="Kalinowski J."/>
            <person name="Ruckert C."/>
        </authorList>
    </citation>
    <scope>NUCLEOTIDE SEQUENCE</scope>
    <source>
        <strain evidence="3">KCTC 32513</strain>
    </source>
</reference>
<dbReference type="PANTHER" id="PTHR48081:SF33">
    <property type="entry name" value="KYNURENINE FORMAMIDASE"/>
    <property type="match status" value="1"/>
</dbReference>
<dbReference type="AlphaFoldDB" id="A0A8J3G3L6"/>
<dbReference type="Proteomes" id="UP000634004">
    <property type="component" value="Unassembled WGS sequence"/>
</dbReference>
<evidence type="ECO:0000313" key="3">
    <source>
        <dbReference type="EMBL" id="GHB04947.1"/>
    </source>
</evidence>
<dbReference type="InterPro" id="IPR050300">
    <property type="entry name" value="GDXG_lipolytic_enzyme"/>
</dbReference>
<dbReference type="Gene3D" id="3.40.50.1820">
    <property type="entry name" value="alpha/beta hydrolase"/>
    <property type="match status" value="1"/>
</dbReference>